<dbReference type="EMBL" id="JYDP01000048">
    <property type="protein sequence ID" value="KRZ11616.1"/>
    <property type="molecule type" value="Genomic_DNA"/>
</dbReference>
<keyword evidence="1" id="KW-0812">Transmembrane</keyword>
<evidence type="ECO:0000313" key="2">
    <source>
        <dbReference type="EMBL" id="KRZ11616.1"/>
    </source>
</evidence>
<dbReference type="Proteomes" id="UP000055024">
    <property type="component" value="Unassembled WGS sequence"/>
</dbReference>
<keyword evidence="3" id="KW-1185">Reference proteome</keyword>
<evidence type="ECO:0000313" key="3">
    <source>
        <dbReference type="Proteomes" id="UP000055024"/>
    </source>
</evidence>
<evidence type="ECO:0000256" key="1">
    <source>
        <dbReference type="SAM" id="Phobius"/>
    </source>
</evidence>
<reference evidence="2 3" key="1">
    <citation type="submission" date="2015-01" db="EMBL/GenBank/DDBJ databases">
        <title>Evolution of Trichinella species and genotypes.</title>
        <authorList>
            <person name="Korhonen P.K."/>
            <person name="Edoardo P."/>
            <person name="Giuseppe L.R."/>
            <person name="Gasser R.B."/>
        </authorList>
    </citation>
    <scope>NUCLEOTIDE SEQUENCE [LARGE SCALE GENOMIC DNA]</scope>
    <source>
        <strain evidence="2">ISS1029</strain>
    </source>
</reference>
<dbReference type="AlphaFoldDB" id="A0A0V1HMZ2"/>
<name>A0A0V1HMZ2_9BILA</name>
<sequence>MKSQPCTNCSPIVSSVVSLFNYTFEKWLYLKVRIDHFCHCIPFALFILSLISLFLKQLQPSGSKSSQSLRGSSIIVYSMLCNAHSSPTPPAHPETVYRRQNVVSPEAQISILIALPPIVRGIRAGSLVCLYFGEKIFALSSHLCSKKDELSVFAMRIAFMFGMATFDAVRG</sequence>
<gene>
    <name evidence="2" type="ORF">T11_16675</name>
</gene>
<proteinExistence type="predicted"/>
<accession>A0A0V1HMZ2</accession>
<protein>
    <submittedName>
        <fullName evidence="2">Uncharacterized protein</fullName>
    </submittedName>
</protein>
<organism evidence="2 3">
    <name type="scientific">Trichinella zimbabwensis</name>
    <dbReference type="NCBI Taxonomy" id="268475"/>
    <lineage>
        <taxon>Eukaryota</taxon>
        <taxon>Metazoa</taxon>
        <taxon>Ecdysozoa</taxon>
        <taxon>Nematoda</taxon>
        <taxon>Enoplea</taxon>
        <taxon>Dorylaimia</taxon>
        <taxon>Trichinellida</taxon>
        <taxon>Trichinellidae</taxon>
        <taxon>Trichinella</taxon>
    </lineage>
</organism>
<keyword evidence="1" id="KW-1133">Transmembrane helix</keyword>
<feature type="transmembrane region" description="Helical" evidence="1">
    <location>
        <begin position="34"/>
        <end position="55"/>
    </location>
</feature>
<keyword evidence="1" id="KW-0472">Membrane</keyword>
<comment type="caution">
    <text evidence="2">The sequence shown here is derived from an EMBL/GenBank/DDBJ whole genome shotgun (WGS) entry which is preliminary data.</text>
</comment>